<keyword evidence="5 14" id="KW-0489">Methyltransferase</keyword>
<dbReference type="NCBIfam" id="TIGR00589">
    <property type="entry name" value="ogt"/>
    <property type="match status" value="1"/>
</dbReference>
<evidence type="ECO:0000256" key="7">
    <source>
        <dbReference type="ARBA" id="ARBA00022763"/>
    </source>
</evidence>
<dbReference type="InterPro" id="IPR036388">
    <property type="entry name" value="WH-like_DNA-bd_sf"/>
</dbReference>
<organism evidence="14 15">
    <name type="scientific">Mycena alexandri</name>
    <dbReference type="NCBI Taxonomy" id="1745969"/>
    <lineage>
        <taxon>Eukaryota</taxon>
        <taxon>Fungi</taxon>
        <taxon>Dikarya</taxon>
        <taxon>Basidiomycota</taxon>
        <taxon>Agaricomycotina</taxon>
        <taxon>Agaricomycetes</taxon>
        <taxon>Agaricomycetidae</taxon>
        <taxon>Agaricales</taxon>
        <taxon>Marasmiineae</taxon>
        <taxon>Mycenaceae</taxon>
        <taxon>Mycena</taxon>
    </lineage>
</organism>
<evidence type="ECO:0000256" key="3">
    <source>
        <dbReference type="ARBA" id="ARBA00011918"/>
    </source>
</evidence>
<reference evidence="14" key="1">
    <citation type="submission" date="2023-03" db="EMBL/GenBank/DDBJ databases">
        <title>Massive genome expansion in bonnet fungi (Mycena s.s.) driven by repeated elements and novel gene families across ecological guilds.</title>
        <authorList>
            <consortium name="Lawrence Berkeley National Laboratory"/>
            <person name="Harder C.B."/>
            <person name="Miyauchi S."/>
            <person name="Viragh M."/>
            <person name="Kuo A."/>
            <person name="Thoen E."/>
            <person name="Andreopoulos B."/>
            <person name="Lu D."/>
            <person name="Skrede I."/>
            <person name="Drula E."/>
            <person name="Henrissat B."/>
            <person name="Morin E."/>
            <person name="Kohler A."/>
            <person name="Barry K."/>
            <person name="LaButti K."/>
            <person name="Morin E."/>
            <person name="Salamov A."/>
            <person name="Lipzen A."/>
            <person name="Mereny Z."/>
            <person name="Hegedus B."/>
            <person name="Baldrian P."/>
            <person name="Stursova M."/>
            <person name="Weitz H."/>
            <person name="Taylor A."/>
            <person name="Grigoriev I.V."/>
            <person name="Nagy L.G."/>
            <person name="Martin F."/>
            <person name="Kauserud H."/>
        </authorList>
    </citation>
    <scope>NUCLEOTIDE SEQUENCE</scope>
    <source>
        <strain evidence="14">CBHHK200</strain>
    </source>
</reference>
<feature type="domain" description="Methylated-DNA-[protein]-cysteine S-methyltransferase DNA binding" evidence="12">
    <location>
        <begin position="78"/>
        <end position="164"/>
    </location>
</feature>
<keyword evidence="7" id="KW-0227">DNA damage</keyword>
<name>A0AAD6T7Z8_9AGAR</name>
<dbReference type="PANTHER" id="PTHR10815:SF13">
    <property type="entry name" value="METHYLATED-DNA--PROTEIN-CYSTEINE METHYLTRANSFERASE"/>
    <property type="match status" value="1"/>
</dbReference>
<dbReference type="AlphaFoldDB" id="A0AAD6T7Z8"/>
<dbReference type="Pfam" id="PF01035">
    <property type="entry name" value="DNA_binding_1"/>
    <property type="match status" value="1"/>
</dbReference>
<keyword evidence="6" id="KW-0808">Transferase</keyword>
<dbReference type="PANTHER" id="PTHR10815">
    <property type="entry name" value="METHYLATED-DNA--PROTEIN-CYSTEINE METHYLTRANSFERASE"/>
    <property type="match status" value="1"/>
</dbReference>
<evidence type="ECO:0000256" key="6">
    <source>
        <dbReference type="ARBA" id="ARBA00022679"/>
    </source>
</evidence>
<evidence type="ECO:0000259" key="12">
    <source>
        <dbReference type="Pfam" id="PF01035"/>
    </source>
</evidence>
<dbReference type="GO" id="GO:0003908">
    <property type="term" value="F:methylated-DNA-[protein]-cysteine S-methyltransferase activity"/>
    <property type="evidence" value="ECO:0007669"/>
    <property type="project" value="UniProtKB-EC"/>
</dbReference>
<evidence type="ECO:0000313" key="14">
    <source>
        <dbReference type="EMBL" id="KAJ7039468.1"/>
    </source>
</evidence>
<dbReference type="EC" id="2.1.1.63" evidence="3"/>
<evidence type="ECO:0000256" key="2">
    <source>
        <dbReference type="ARBA" id="ARBA00008711"/>
    </source>
</evidence>
<protein>
    <recommendedName>
        <fullName evidence="4">Methylated-DNA--protein-cysteine methyltransferase</fullName>
        <ecNumber evidence="3">2.1.1.63</ecNumber>
    </recommendedName>
    <alternativeName>
        <fullName evidence="9">6-O-methylguanine-DNA methyltransferase</fullName>
    </alternativeName>
    <alternativeName>
        <fullName evidence="10">O-6-methylguanine-DNA-alkyltransferase</fullName>
    </alternativeName>
</protein>
<dbReference type="Gene3D" id="1.10.10.10">
    <property type="entry name" value="Winged helix-like DNA-binding domain superfamily/Winged helix DNA-binding domain"/>
    <property type="match status" value="1"/>
</dbReference>
<dbReference type="PROSITE" id="PS00374">
    <property type="entry name" value="MGMT"/>
    <property type="match status" value="1"/>
</dbReference>
<dbReference type="CDD" id="cd06445">
    <property type="entry name" value="ATase"/>
    <property type="match status" value="1"/>
</dbReference>
<evidence type="ECO:0000313" key="15">
    <source>
        <dbReference type="Proteomes" id="UP001218188"/>
    </source>
</evidence>
<dbReference type="EMBL" id="JARJCM010000027">
    <property type="protein sequence ID" value="KAJ7039468.1"/>
    <property type="molecule type" value="Genomic_DNA"/>
</dbReference>
<evidence type="ECO:0000256" key="4">
    <source>
        <dbReference type="ARBA" id="ARBA00015377"/>
    </source>
</evidence>
<gene>
    <name evidence="14" type="ORF">C8F04DRAFT_1086812</name>
    <name evidence="13" type="ORF">C8F04DRAFT_1111882</name>
</gene>
<evidence type="ECO:0000256" key="8">
    <source>
        <dbReference type="ARBA" id="ARBA00023204"/>
    </source>
</evidence>
<proteinExistence type="inferred from homology"/>
<evidence type="ECO:0000256" key="5">
    <source>
        <dbReference type="ARBA" id="ARBA00022603"/>
    </source>
</evidence>
<evidence type="ECO:0000256" key="9">
    <source>
        <dbReference type="ARBA" id="ARBA00030795"/>
    </source>
</evidence>
<sequence length="179" mass="19669">MPATRTQNISLPAGIEYAHRKQVSLPFDAADVDMYYPTTSVLRSQFRTQAGKVCGISSRVLWPIRLTVSLLRQRVTPHQWAVYDFARTIPVGKVVTYKDVCQAVGGSPRSVGGALRTNPFAPFVPCHRVIASSLFIGGFLGEWGKEHRTGTQCDRKLGLLLKEGVTFTGEGYLKGEDGL</sequence>
<dbReference type="EMBL" id="JARJCM010000084">
    <property type="protein sequence ID" value="KAJ7031194.1"/>
    <property type="molecule type" value="Genomic_DNA"/>
</dbReference>
<comment type="catalytic activity">
    <reaction evidence="1">
        <text>a 4-O-methyl-thymidine in DNA + L-cysteinyl-[protein] = a thymidine in DNA + S-methyl-L-cysteinyl-[protein]</text>
        <dbReference type="Rhea" id="RHEA:53428"/>
        <dbReference type="Rhea" id="RHEA-COMP:10131"/>
        <dbReference type="Rhea" id="RHEA-COMP:10132"/>
        <dbReference type="Rhea" id="RHEA-COMP:13555"/>
        <dbReference type="Rhea" id="RHEA-COMP:13556"/>
        <dbReference type="ChEBI" id="CHEBI:29950"/>
        <dbReference type="ChEBI" id="CHEBI:82612"/>
        <dbReference type="ChEBI" id="CHEBI:137386"/>
        <dbReference type="ChEBI" id="CHEBI:137387"/>
        <dbReference type="EC" id="2.1.1.63"/>
    </reaction>
</comment>
<dbReference type="GO" id="GO:0006281">
    <property type="term" value="P:DNA repair"/>
    <property type="evidence" value="ECO:0007669"/>
    <property type="project" value="UniProtKB-KW"/>
</dbReference>
<comment type="catalytic activity">
    <reaction evidence="11">
        <text>a 6-O-methyl-2'-deoxyguanosine in DNA + L-cysteinyl-[protein] = S-methyl-L-cysteinyl-[protein] + a 2'-deoxyguanosine in DNA</text>
        <dbReference type="Rhea" id="RHEA:24000"/>
        <dbReference type="Rhea" id="RHEA-COMP:10131"/>
        <dbReference type="Rhea" id="RHEA-COMP:10132"/>
        <dbReference type="Rhea" id="RHEA-COMP:11367"/>
        <dbReference type="Rhea" id="RHEA-COMP:11368"/>
        <dbReference type="ChEBI" id="CHEBI:29950"/>
        <dbReference type="ChEBI" id="CHEBI:82612"/>
        <dbReference type="ChEBI" id="CHEBI:85445"/>
        <dbReference type="ChEBI" id="CHEBI:85448"/>
        <dbReference type="EC" id="2.1.1.63"/>
    </reaction>
</comment>
<evidence type="ECO:0000313" key="13">
    <source>
        <dbReference type="EMBL" id="KAJ7031194.1"/>
    </source>
</evidence>
<dbReference type="Proteomes" id="UP001218188">
    <property type="component" value="Unassembled WGS sequence"/>
</dbReference>
<accession>A0AAD6T7Z8</accession>
<evidence type="ECO:0000256" key="11">
    <source>
        <dbReference type="ARBA" id="ARBA00049348"/>
    </source>
</evidence>
<dbReference type="SUPFAM" id="SSF46767">
    <property type="entry name" value="Methylated DNA-protein cysteine methyltransferase, C-terminal domain"/>
    <property type="match status" value="1"/>
</dbReference>
<dbReference type="InterPro" id="IPR001497">
    <property type="entry name" value="MethylDNA_cys_MeTrfase_AS"/>
</dbReference>
<dbReference type="InterPro" id="IPR036217">
    <property type="entry name" value="MethylDNA_cys_MeTrfase_DNAb"/>
</dbReference>
<keyword evidence="15" id="KW-1185">Reference proteome</keyword>
<dbReference type="GO" id="GO:0032259">
    <property type="term" value="P:methylation"/>
    <property type="evidence" value="ECO:0007669"/>
    <property type="project" value="UniProtKB-KW"/>
</dbReference>
<comment type="caution">
    <text evidence="14">The sequence shown here is derived from an EMBL/GenBank/DDBJ whole genome shotgun (WGS) entry which is preliminary data.</text>
</comment>
<keyword evidence="8" id="KW-0234">DNA repair</keyword>
<comment type="similarity">
    <text evidence="2">Belongs to the MGMT family.</text>
</comment>
<dbReference type="InterPro" id="IPR014048">
    <property type="entry name" value="MethylDNA_cys_MeTrfase_DNA-bd"/>
</dbReference>
<evidence type="ECO:0000256" key="1">
    <source>
        <dbReference type="ARBA" id="ARBA00001286"/>
    </source>
</evidence>
<evidence type="ECO:0000256" key="10">
    <source>
        <dbReference type="ARBA" id="ARBA00031621"/>
    </source>
</evidence>